<evidence type="ECO:0000256" key="8">
    <source>
        <dbReference type="SAM" id="MobiDB-lite"/>
    </source>
</evidence>
<dbReference type="PANTHER" id="PTHR12620">
    <property type="entry name" value="U2 SNRNP AUXILIARY FACTOR, SMALL SUBUNIT"/>
    <property type="match status" value="1"/>
</dbReference>
<feature type="compositionally biased region" description="Basic residues" evidence="8">
    <location>
        <begin position="417"/>
        <end position="492"/>
    </location>
</feature>
<dbReference type="InterPro" id="IPR000504">
    <property type="entry name" value="RRM_dom"/>
</dbReference>
<evidence type="ECO:0000313" key="12">
    <source>
        <dbReference type="Proteomes" id="UP001162480"/>
    </source>
</evidence>
<dbReference type="GO" id="GO:0008270">
    <property type="term" value="F:zinc ion binding"/>
    <property type="evidence" value="ECO:0007669"/>
    <property type="project" value="UniProtKB-KW"/>
</dbReference>
<keyword evidence="2" id="KW-0677">Repeat</keyword>
<evidence type="ECO:0000256" key="5">
    <source>
        <dbReference type="ARBA" id="ARBA00022884"/>
    </source>
</evidence>
<dbReference type="GO" id="GO:0089701">
    <property type="term" value="C:U2AF complex"/>
    <property type="evidence" value="ECO:0007669"/>
    <property type="project" value="InterPro"/>
</dbReference>
<dbReference type="InterPro" id="IPR009145">
    <property type="entry name" value="U2AF_small"/>
</dbReference>
<evidence type="ECO:0000256" key="7">
    <source>
        <dbReference type="PROSITE-ProRule" id="PRU00723"/>
    </source>
</evidence>
<name>A0AA36F679_OCTVU</name>
<feature type="zinc finger region" description="C3H1-type" evidence="7">
    <location>
        <begin position="177"/>
        <end position="205"/>
    </location>
</feature>
<dbReference type="Gene3D" id="4.10.1000.10">
    <property type="entry name" value="Zinc finger, CCCH-type"/>
    <property type="match status" value="1"/>
</dbReference>
<feature type="compositionally biased region" description="Basic residues" evidence="8">
    <location>
        <begin position="373"/>
        <end position="386"/>
    </location>
</feature>
<keyword evidence="5 6" id="KW-0694">RNA-binding</keyword>
<dbReference type="PRINTS" id="PR01848">
    <property type="entry name" value="U2AUXFACTOR"/>
</dbReference>
<feature type="compositionally biased region" description="Basic residues" evidence="8">
    <location>
        <begin position="516"/>
        <end position="543"/>
    </location>
</feature>
<dbReference type="PROSITE" id="PS50103">
    <property type="entry name" value="ZF_C3H1"/>
    <property type="match status" value="2"/>
</dbReference>
<feature type="domain" description="C3H1-type" evidence="10">
    <location>
        <begin position="177"/>
        <end position="205"/>
    </location>
</feature>
<evidence type="ECO:0000259" key="10">
    <source>
        <dbReference type="PROSITE" id="PS50103"/>
    </source>
</evidence>
<dbReference type="Gene3D" id="3.30.70.330">
    <property type="match status" value="1"/>
</dbReference>
<reference evidence="11" key="1">
    <citation type="submission" date="2023-08" db="EMBL/GenBank/DDBJ databases">
        <authorList>
            <person name="Alioto T."/>
            <person name="Alioto T."/>
            <person name="Gomez Garrido J."/>
        </authorList>
    </citation>
    <scope>NUCLEOTIDE SEQUENCE</scope>
</reference>
<dbReference type="SMART" id="SM00361">
    <property type="entry name" value="RRM_1"/>
    <property type="match status" value="1"/>
</dbReference>
<keyword evidence="3 7" id="KW-0863">Zinc-finger</keyword>
<feature type="compositionally biased region" description="Polar residues" evidence="8">
    <location>
        <begin position="495"/>
        <end position="505"/>
    </location>
</feature>
<dbReference type="EMBL" id="OX597820">
    <property type="protein sequence ID" value="CAI9725977.1"/>
    <property type="molecule type" value="Genomic_DNA"/>
</dbReference>
<dbReference type="Pfam" id="PF00642">
    <property type="entry name" value="zf-CCCH"/>
    <property type="match status" value="1"/>
</dbReference>
<dbReference type="SMART" id="SM00356">
    <property type="entry name" value="ZnF_C3H1"/>
    <property type="match status" value="2"/>
</dbReference>
<feature type="compositionally biased region" description="Low complexity" evidence="8">
    <location>
        <begin position="544"/>
        <end position="554"/>
    </location>
</feature>
<dbReference type="SUPFAM" id="SSF54928">
    <property type="entry name" value="RNA-binding domain, RBD"/>
    <property type="match status" value="1"/>
</dbReference>
<gene>
    <name evidence="11" type="ORF">OCTVUL_1B006826</name>
</gene>
<dbReference type="PROSITE" id="PS50102">
    <property type="entry name" value="RRM"/>
    <property type="match status" value="1"/>
</dbReference>
<evidence type="ECO:0000256" key="4">
    <source>
        <dbReference type="ARBA" id="ARBA00022833"/>
    </source>
</evidence>
<keyword evidence="1 7" id="KW-0479">Metal-binding</keyword>
<feature type="region of interest" description="Disordered" evidence="8">
    <location>
        <begin position="45"/>
        <end position="70"/>
    </location>
</feature>
<organism evidence="11 12">
    <name type="scientific">Octopus vulgaris</name>
    <name type="common">Common octopus</name>
    <dbReference type="NCBI Taxonomy" id="6645"/>
    <lineage>
        <taxon>Eukaryota</taxon>
        <taxon>Metazoa</taxon>
        <taxon>Spiralia</taxon>
        <taxon>Lophotrochozoa</taxon>
        <taxon>Mollusca</taxon>
        <taxon>Cephalopoda</taxon>
        <taxon>Coleoidea</taxon>
        <taxon>Octopodiformes</taxon>
        <taxon>Octopoda</taxon>
        <taxon>Incirrata</taxon>
        <taxon>Octopodidae</taxon>
        <taxon>Octopus</taxon>
    </lineage>
</organism>
<evidence type="ECO:0000256" key="6">
    <source>
        <dbReference type="PROSITE-ProRule" id="PRU00176"/>
    </source>
</evidence>
<feature type="compositionally biased region" description="Basic and acidic residues" evidence="8">
    <location>
        <begin position="506"/>
        <end position="515"/>
    </location>
</feature>
<feature type="compositionally biased region" description="Basic and acidic residues" evidence="8">
    <location>
        <begin position="54"/>
        <end position="70"/>
    </location>
</feature>
<dbReference type="InterPro" id="IPR036855">
    <property type="entry name" value="Znf_CCCH_sf"/>
</dbReference>
<feature type="zinc finger region" description="C3H1-type" evidence="7">
    <location>
        <begin position="316"/>
        <end position="343"/>
    </location>
</feature>
<dbReference type="GO" id="GO:0000398">
    <property type="term" value="P:mRNA splicing, via spliceosome"/>
    <property type="evidence" value="ECO:0007669"/>
    <property type="project" value="InterPro"/>
</dbReference>
<dbReference type="InterPro" id="IPR035979">
    <property type="entry name" value="RBD_domain_sf"/>
</dbReference>
<dbReference type="GO" id="GO:1990904">
    <property type="term" value="C:ribonucleoprotein complex"/>
    <property type="evidence" value="ECO:0007669"/>
    <property type="project" value="UniProtKB-KW"/>
</dbReference>
<dbReference type="SUPFAM" id="SSF90229">
    <property type="entry name" value="CCCH zinc finger"/>
    <property type="match status" value="1"/>
</dbReference>
<sequence length="554" mass="65671">MEISEEALTSLIGPSADTFIQGNKMSHKSWKKLLKKLKRKLKRRKLAQNNNLETCDKSSSDNEISEQARDKEVQLQMVEHARWLERERQAQKEWELQKQHEEQERKRREEQDRRIREEWEEQERKETEEREKLESVEKAKKEKQEALLKEATINQALNSGGQCSHNPLAPISYHHQKRDVEVCSFFAKTGACRFGERCSRNHPEPEVCTTLVFPGMYTHMTLDNAQDDYDTDLTLEFEEGEIYENFKEFYEDVLPEFKAVAQVVQFKVSCNYEPHLRGNVYVQFKTEEDAFNAFTKFNGRWYGGRQLSCHFVEIKKWGAAICGLYSENRCHKGKSCNFLHVFKNPTREFQHTDRNFRSENIHHHNNRDDYRSHSRHRSSRHHRSFWRHSLSPLRHSSSRSRHSQHRDSSPSSSYSRRSSRRSSVRKRSRSRSPSRKHSRSRSPPRKRSKSRSPSRKRSKSRSPSRKRSRSRSPPRKRSRSRSPPRKRSRSRSRSLENSHLNSLSPDSKHSKEKTLNHHRHKKDRNHKKTHSRSHKKKRAHRRTSSSSSSSSSSS</sequence>
<feature type="compositionally biased region" description="Basic and acidic residues" evidence="8">
    <location>
        <begin position="355"/>
        <end position="372"/>
    </location>
</feature>
<protein>
    <submittedName>
        <fullName evidence="11">Small nuclear ribonucleoprotein auxiliary factor 35 kDa subunit-related 2-like</fullName>
    </submittedName>
</protein>
<keyword evidence="12" id="KW-1185">Reference proteome</keyword>
<dbReference type="CDD" id="cd12540">
    <property type="entry name" value="RRM_U2AFBPL"/>
    <property type="match status" value="1"/>
</dbReference>
<evidence type="ECO:0000313" key="11">
    <source>
        <dbReference type="EMBL" id="CAI9725977.1"/>
    </source>
</evidence>
<dbReference type="InterPro" id="IPR003954">
    <property type="entry name" value="RRM_euk-type"/>
</dbReference>
<dbReference type="Proteomes" id="UP001162480">
    <property type="component" value="Chromosome 7"/>
</dbReference>
<dbReference type="AlphaFoldDB" id="A0AA36F679"/>
<evidence type="ECO:0000259" key="9">
    <source>
        <dbReference type="PROSITE" id="PS50102"/>
    </source>
</evidence>
<evidence type="ECO:0000256" key="1">
    <source>
        <dbReference type="ARBA" id="ARBA00022723"/>
    </source>
</evidence>
<accession>A0AA36F679</accession>
<proteinExistence type="predicted"/>
<dbReference type="Pfam" id="PF00076">
    <property type="entry name" value="RRM_1"/>
    <property type="match status" value="1"/>
</dbReference>
<keyword evidence="4 7" id="KW-0862">Zinc</keyword>
<feature type="domain" description="RRM" evidence="9">
    <location>
        <begin position="226"/>
        <end position="314"/>
    </location>
</feature>
<feature type="region of interest" description="Disordered" evidence="8">
    <location>
        <begin position="95"/>
        <end position="114"/>
    </location>
</feature>
<dbReference type="InterPro" id="IPR012677">
    <property type="entry name" value="Nucleotide-bd_a/b_plait_sf"/>
</dbReference>
<evidence type="ECO:0000256" key="3">
    <source>
        <dbReference type="ARBA" id="ARBA00022771"/>
    </source>
</evidence>
<evidence type="ECO:0000256" key="2">
    <source>
        <dbReference type="ARBA" id="ARBA00022737"/>
    </source>
</evidence>
<dbReference type="InterPro" id="IPR000571">
    <property type="entry name" value="Znf_CCCH"/>
</dbReference>
<feature type="region of interest" description="Disordered" evidence="8">
    <location>
        <begin position="355"/>
        <end position="554"/>
    </location>
</feature>
<dbReference type="GO" id="GO:0003723">
    <property type="term" value="F:RNA binding"/>
    <property type="evidence" value="ECO:0007669"/>
    <property type="project" value="UniProtKB-UniRule"/>
</dbReference>
<feature type="domain" description="C3H1-type" evidence="10">
    <location>
        <begin position="316"/>
        <end position="343"/>
    </location>
</feature>